<dbReference type="Pfam" id="PF13845">
    <property type="entry name" value="Septum_form"/>
    <property type="match status" value="1"/>
</dbReference>
<reference evidence="4 5" key="1">
    <citation type="submission" date="2019-01" db="EMBL/GenBank/DDBJ databases">
        <title>Nocardioides guangzhouensis sp. nov., an actinobacterium isolated from soil.</title>
        <authorList>
            <person name="Fu Y."/>
            <person name="Cai Y."/>
            <person name="Lin Z."/>
            <person name="Chen P."/>
        </authorList>
    </citation>
    <scope>NUCLEOTIDE SEQUENCE [LARGE SCALE GENOMIC DNA]</scope>
    <source>
        <strain evidence="4 5">NBRC 105384</strain>
    </source>
</reference>
<protein>
    <recommendedName>
        <fullName evidence="3">Septum formation-related domain-containing protein</fullName>
    </recommendedName>
</protein>
<keyword evidence="2" id="KW-0732">Signal</keyword>
<evidence type="ECO:0000313" key="4">
    <source>
        <dbReference type="EMBL" id="RYU09393.1"/>
    </source>
</evidence>
<dbReference type="EMBL" id="SDPU01000035">
    <property type="protein sequence ID" value="RYU09393.1"/>
    <property type="molecule type" value="Genomic_DNA"/>
</dbReference>
<dbReference type="AlphaFoldDB" id="A0A4Q5IUJ0"/>
<dbReference type="Proteomes" id="UP000291189">
    <property type="component" value="Unassembled WGS sequence"/>
</dbReference>
<gene>
    <name evidence="4" type="ORF">ETU37_20200</name>
</gene>
<feature type="compositionally biased region" description="Low complexity" evidence="1">
    <location>
        <begin position="32"/>
        <end position="56"/>
    </location>
</feature>
<feature type="domain" description="Septum formation-related" evidence="3">
    <location>
        <begin position="113"/>
        <end position="284"/>
    </location>
</feature>
<comment type="caution">
    <text evidence="4">The sequence shown here is derived from an EMBL/GenBank/DDBJ whole genome shotgun (WGS) entry which is preliminary data.</text>
</comment>
<evidence type="ECO:0000313" key="5">
    <source>
        <dbReference type="Proteomes" id="UP000291189"/>
    </source>
</evidence>
<name>A0A4Q5IUJ0_9ACTN</name>
<evidence type="ECO:0000256" key="1">
    <source>
        <dbReference type="SAM" id="MobiDB-lite"/>
    </source>
</evidence>
<feature type="chain" id="PRO_5038860525" description="Septum formation-related domain-containing protein" evidence="2">
    <location>
        <begin position="23"/>
        <end position="290"/>
    </location>
</feature>
<feature type="signal peptide" evidence="2">
    <location>
        <begin position="1"/>
        <end position="22"/>
    </location>
</feature>
<sequence length="290" mass="30958">MSRLRTFLAAAASAVLVAGCTADGGGGDASDGEPPGASGSPGTTAAEGAGTEQAEATPPPAPKAKACYRYAFRELGRTSNDAEPVPCTGRHDAQTVHVGRLDLVVDGHRLAVDAERVRAQMARTCPRRMAAYVGGTPEHRSLSRFAVVWFAPTPEQAEQGADWFRCDLVAIAARDTLHPLPPRPRVAGVLDRAAGPATYGLCGTAEPGTRGFERVICDRRHSWRAIATIPLAGGKRYPGTARVRDAGDESCRDRAAGAADDPLSFEYGWEWPTREQWDQGQRYGFCWAPD</sequence>
<dbReference type="InterPro" id="IPR026004">
    <property type="entry name" value="Septum_form"/>
</dbReference>
<dbReference type="PROSITE" id="PS51257">
    <property type="entry name" value="PROKAR_LIPOPROTEIN"/>
    <property type="match status" value="1"/>
</dbReference>
<organism evidence="4 5">
    <name type="scientific">Nocardioides iriomotensis</name>
    <dbReference type="NCBI Taxonomy" id="715784"/>
    <lineage>
        <taxon>Bacteria</taxon>
        <taxon>Bacillati</taxon>
        <taxon>Actinomycetota</taxon>
        <taxon>Actinomycetes</taxon>
        <taxon>Propionibacteriales</taxon>
        <taxon>Nocardioidaceae</taxon>
        <taxon>Nocardioides</taxon>
    </lineage>
</organism>
<evidence type="ECO:0000256" key="2">
    <source>
        <dbReference type="SAM" id="SignalP"/>
    </source>
</evidence>
<dbReference type="OrthoDB" id="3381205at2"/>
<dbReference type="RefSeq" id="WP_129989158.1">
    <property type="nucleotide sequence ID" value="NZ_SDPU01000035.1"/>
</dbReference>
<proteinExistence type="predicted"/>
<accession>A0A4Q5IUJ0</accession>
<feature type="region of interest" description="Disordered" evidence="1">
    <location>
        <begin position="23"/>
        <end position="62"/>
    </location>
</feature>
<keyword evidence="5" id="KW-1185">Reference proteome</keyword>
<evidence type="ECO:0000259" key="3">
    <source>
        <dbReference type="Pfam" id="PF13845"/>
    </source>
</evidence>